<dbReference type="OrthoDB" id="5421723at2759"/>
<comment type="similarity">
    <text evidence="1">Belongs to the STIG1 family.</text>
</comment>
<gene>
    <name evidence="3" type="ORF">GIB67_026950</name>
</gene>
<keyword evidence="2" id="KW-0732">Signal</keyword>
<reference evidence="3 4" key="1">
    <citation type="journal article" date="2020" name="IScience">
        <title>Genome Sequencing of the Endangered Kingdonia uniflora (Circaeasteraceae, Ranunculales) Reveals Potential Mechanisms of Evolutionary Specialization.</title>
        <authorList>
            <person name="Sun Y."/>
            <person name="Deng T."/>
            <person name="Zhang A."/>
            <person name="Moore M.J."/>
            <person name="Landis J.B."/>
            <person name="Lin N."/>
            <person name="Zhang H."/>
            <person name="Zhang X."/>
            <person name="Huang J."/>
            <person name="Zhang X."/>
            <person name="Sun H."/>
            <person name="Wang H."/>
        </authorList>
    </citation>
    <scope>NUCLEOTIDE SEQUENCE [LARGE SCALE GENOMIC DNA]</scope>
    <source>
        <strain evidence="3">TB1705</strain>
        <tissue evidence="3">Leaf</tissue>
    </source>
</reference>
<keyword evidence="4" id="KW-1185">Reference proteome</keyword>
<dbReference type="PANTHER" id="PTHR33227:SF15">
    <property type="entry name" value="STIGMA-SPECIFIC STIG1-LIKE PROTEIN 1"/>
    <property type="match status" value="1"/>
</dbReference>
<comment type="caution">
    <text evidence="3">The sequence shown here is derived from an EMBL/GenBank/DDBJ whole genome shotgun (WGS) entry which is preliminary data.</text>
</comment>
<dbReference type="Proteomes" id="UP000541444">
    <property type="component" value="Unassembled WGS sequence"/>
</dbReference>
<evidence type="ECO:0000313" key="3">
    <source>
        <dbReference type="EMBL" id="KAF6173255.1"/>
    </source>
</evidence>
<dbReference type="PANTHER" id="PTHR33227">
    <property type="entry name" value="STIGMA-SPECIFIC STIG1-LIKE PROTEIN 3"/>
    <property type="match status" value="1"/>
</dbReference>
<proteinExistence type="inferred from homology"/>
<dbReference type="EMBL" id="JACGCM010000347">
    <property type="protein sequence ID" value="KAF6173255.1"/>
    <property type="molecule type" value="Genomic_DNA"/>
</dbReference>
<evidence type="ECO:0000313" key="4">
    <source>
        <dbReference type="Proteomes" id="UP000541444"/>
    </source>
</evidence>
<evidence type="ECO:0000256" key="2">
    <source>
        <dbReference type="ARBA" id="ARBA00022729"/>
    </source>
</evidence>
<organism evidence="3 4">
    <name type="scientific">Kingdonia uniflora</name>
    <dbReference type="NCBI Taxonomy" id="39325"/>
    <lineage>
        <taxon>Eukaryota</taxon>
        <taxon>Viridiplantae</taxon>
        <taxon>Streptophyta</taxon>
        <taxon>Embryophyta</taxon>
        <taxon>Tracheophyta</taxon>
        <taxon>Spermatophyta</taxon>
        <taxon>Magnoliopsida</taxon>
        <taxon>Ranunculales</taxon>
        <taxon>Circaeasteraceae</taxon>
        <taxon>Kingdonia</taxon>
    </lineage>
</organism>
<sequence>MAFATVVILDNLNAQAFPVDETHSIDTTEFDFPEGVEQTSLRTRGRFFSRFRKSRRGLTCNNSPKMCRSKGSPGPRCCKKKCVNVLTDRNNCGMCGNKCRYSAVCCNGKCVNPSFSKLHCGGCNNECNSGGFCVFGLCSYS</sequence>
<evidence type="ECO:0000256" key="1">
    <source>
        <dbReference type="ARBA" id="ARBA00006010"/>
    </source>
</evidence>
<protein>
    <recommendedName>
        <fullName evidence="5">Stigma-specific Stig1 family protein</fullName>
    </recommendedName>
</protein>
<accession>A0A7J7P1F2</accession>
<dbReference type="AlphaFoldDB" id="A0A7J7P1F2"/>
<dbReference type="InterPro" id="IPR006969">
    <property type="entry name" value="Stig-like"/>
</dbReference>
<name>A0A7J7P1F2_9MAGN</name>
<evidence type="ECO:0008006" key="5">
    <source>
        <dbReference type="Google" id="ProtNLM"/>
    </source>
</evidence>
<dbReference type="Pfam" id="PF04885">
    <property type="entry name" value="Stig1"/>
    <property type="match status" value="1"/>
</dbReference>